<reference evidence="4 5" key="1">
    <citation type="journal article" date="2016" name="Nat. Commun.">
        <title>Thousands of microbial genomes shed light on interconnected biogeochemical processes in an aquifer system.</title>
        <authorList>
            <person name="Anantharaman K."/>
            <person name="Brown C.T."/>
            <person name="Hug L.A."/>
            <person name="Sharon I."/>
            <person name="Castelle C.J."/>
            <person name="Probst A.J."/>
            <person name="Thomas B.C."/>
            <person name="Singh A."/>
            <person name="Wilkins M.J."/>
            <person name="Karaoz U."/>
            <person name="Brodie E.L."/>
            <person name="Williams K.H."/>
            <person name="Hubbard S.S."/>
            <person name="Banfield J.F."/>
        </authorList>
    </citation>
    <scope>NUCLEOTIDE SEQUENCE [LARGE SCALE GENOMIC DNA]</scope>
</reference>
<comment type="caution">
    <text evidence="4">The sequence shown here is derived from an EMBL/GenBank/DDBJ whole genome shotgun (WGS) entry which is preliminary data.</text>
</comment>
<proteinExistence type="inferred from homology"/>
<name>A0A1G1WYT2_9BACT</name>
<accession>A0A1G1WYT2</accession>
<evidence type="ECO:0000256" key="1">
    <source>
        <dbReference type="ARBA" id="ARBA00010523"/>
    </source>
</evidence>
<dbReference type="Pfam" id="PF10432">
    <property type="entry name" value="bact-PGI_C"/>
    <property type="match status" value="1"/>
</dbReference>
<dbReference type="GO" id="GO:0005975">
    <property type="term" value="P:carbohydrate metabolic process"/>
    <property type="evidence" value="ECO:0007669"/>
    <property type="project" value="InterPro"/>
</dbReference>
<dbReference type="InterPro" id="IPR046348">
    <property type="entry name" value="SIS_dom_sf"/>
</dbReference>
<sequence length="354" mass="38931">MADLNDLDQIKSLDKSNLLGSIQSLGDQVKQAWEETQALLIDTNYCTGIENIVVAGMGGSGLNAHIFKSLFTKQLKVPFEIVNGYQLPEYVNDKTLVVLSSFSGSTEETIAAGKQAVERGAKITGLCSGSTLGDFLKGGGYPSYIFDPKFNPSNQPRMGLGYTIIGLTGLLIKLGFAKVEDNFSEQILNSVAAAGKDYGIESTLAKEVAQKLKDHFAIIVGSEFLTGNAHAFANQTNENAKTFSAYHLVPELNHHLLEGLTNPATLKTNVQVILLESDSYIEKNKARYEVTKKILDKQQIPYYSLNLTGSEIEQSFRVLVFGSYVTFYLALLYDLDPTPIPWVDFFKEELKKIS</sequence>
<dbReference type="GO" id="GO:1901135">
    <property type="term" value="P:carbohydrate derivative metabolic process"/>
    <property type="evidence" value="ECO:0007669"/>
    <property type="project" value="InterPro"/>
</dbReference>
<dbReference type="AlphaFoldDB" id="A0A1G1WYT2"/>
<evidence type="ECO:0000313" key="4">
    <source>
        <dbReference type="EMBL" id="OGY32297.1"/>
    </source>
</evidence>
<dbReference type="SUPFAM" id="SSF53697">
    <property type="entry name" value="SIS domain"/>
    <property type="match status" value="1"/>
</dbReference>
<dbReference type="PROSITE" id="PS51464">
    <property type="entry name" value="SIS"/>
    <property type="match status" value="1"/>
</dbReference>
<dbReference type="InterPro" id="IPR019490">
    <property type="entry name" value="Glu6P/Mann6P_isomerase_C"/>
</dbReference>
<feature type="domain" description="SIS" evidence="3">
    <location>
        <begin position="41"/>
        <end position="182"/>
    </location>
</feature>
<dbReference type="Pfam" id="PF01380">
    <property type="entry name" value="SIS"/>
    <property type="match status" value="1"/>
</dbReference>
<dbReference type="Gene3D" id="3.40.50.10490">
    <property type="entry name" value="Glucose-6-phosphate isomerase like protein, domain 1"/>
    <property type="match status" value="2"/>
</dbReference>
<dbReference type="GO" id="GO:0097367">
    <property type="term" value="F:carbohydrate derivative binding"/>
    <property type="evidence" value="ECO:0007669"/>
    <property type="project" value="InterPro"/>
</dbReference>
<protein>
    <recommendedName>
        <fullName evidence="3">SIS domain-containing protein</fullName>
    </recommendedName>
</protein>
<evidence type="ECO:0000313" key="5">
    <source>
        <dbReference type="Proteomes" id="UP000177718"/>
    </source>
</evidence>
<dbReference type="Proteomes" id="UP000177718">
    <property type="component" value="Unassembled WGS sequence"/>
</dbReference>
<dbReference type="STRING" id="1802605.A3A61_04395"/>
<dbReference type="GO" id="GO:0004476">
    <property type="term" value="F:mannose-6-phosphate isomerase activity"/>
    <property type="evidence" value="ECO:0007669"/>
    <property type="project" value="InterPro"/>
</dbReference>
<dbReference type="InterPro" id="IPR001347">
    <property type="entry name" value="SIS_dom"/>
</dbReference>
<keyword evidence="2" id="KW-0413">Isomerase</keyword>
<comment type="similarity">
    <text evidence="1">Belongs to the PGI/PMI family.</text>
</comment>
<evidence type="ECO:0000256" key="2">
    <source>
        <dbReference type="ARBA" id="ARBA00023235"/>
    </source>
</evidence>
<dbReference type="GO" id="GO:0004347">
    <property type="term" value="F:glucose-6-phosphate isomerase activity"/>
    <property type="evidence" value="ECO:0007669"/>
    <property type="project" value="InterPro"/>
</dbReference>
<organism evidence="4 5">
    <name type="scientific">Candidatus Woykebacteria bacterium RIFCSPLOWO2_01_FULL_43_14</name>
    <dbReference type="NCBI Taxonomy" id="1802605"/>
    <lineage>
        <taxon>Bacteria</taxon>
        <taxon>Candidatus Woykeibacteriota</taxon>
    </lineage>
</organism>
<dbReference type="EMBL" id="MHDB01000016">
    <property type="protein sequence ID" value="OGY32297.1"/>
    <property type="molecule type" value="Genomic_DNA"/>
</dbReference>
<gene>
    <name evidence="4" type="ORF">A3A61_04395</name>
</gene>
<evidence type="ECO:0000259" key="3">
    <source>
        <dbReference type="PROSITE" id="PS51464"/>
    </source>
</evidence>